<keyword evidence="3" id="KW-1185">Reference proteome</keyword>
<proteinExistence type="predicted"/>
<dbReference type="AlphaFoldDB" id="A0A0G4P656"/>
<dbReference type="Proteomes" id="UP000053732">
    <property type="component" value="Unassembled WGS sequence"/>
</dbReference>
<evidence type="ECO:0000313" key="2">
    <source>
        <dbReference type="EMBL" id="CRL21744.1"/>
    </source>
</evidence>
<reference evidence="2 3" key="1">
    <citation type="journal article" date="2014" name="Nat. Commun.">
        <title>Multiple recent horizontal transfers of a large genomic region in cheese making fungi.</title>
        <authorList>
            <person name="Cheeseman K."/>
            <person name="Ropars J."/>
            <person name="Renault P."/>
            <person name="Dupont J."/>
            <person name="Gouzy J."/>
            <person name="Branca A."/>
            <person name="Abraham A.L."/>
            <person name="Ceppi M."/>
            <person name="Conseiller E."/>
            <person name="Debuchy R."/>
            <person name="Malagnac F."/>
            <person name="Goarin A."/>
            <person name="Silar P."/>
            <person name="Lacoste S."/>
            <person name="Sallet E."/>
            <person name="Bensimon A."/>
            <person name="Giraud T."/>
            <person name="Brygoo Y."/>
        </authorList>
    </citation>
    <scope>NUCLEOTIDE SEQUENCE [LARGE SCALE GENOMIC DNA]</scope>
    <source>
        <strain evidence="3">FM 013</strain>
    </source>
</reference>
<feature type="compositionally biased region" description="Polar residues" evidence="1">
    <location>
        <begin position="21"/>
        <end position="35"/>
    </location>
</feature>
<accession>A0A0G4P656</accession>
<gene>
    <name evidence="2" type="ORF">PCAMFM013_S006g000284</name>
</gene>
<name>A0A0G4P656_PENC3</name>
<feature type="compositionally biased region" description="Polar residues" evidence="1">
    <location>
        <begin position="1"/>
        <end position="12"/>
    </location>
</feature>
<evidence type="ECO:0000256" key="1">
    <source>
        <dbReference type="SAM" id="MobiDB-lite"/>
    </source>
</evidence>
<dbReference type="EMBL" id="HG793139">
    <property type="protein sequence ID" value="CRL21744.1"/>
    <property type="molecule type" value="Genomic_DNA"/>
</dbReference>
<protein>
    <submittedName>
        <fullName evidence="2">Str. FM013</fullName>
    </submittedName>
</protein>
<evidence type="ECO:0000313" key="3">
    <source>
        <dbReference type="Proteomes" id="UP000053732"/>
    </source>
</evidence>
<feature type="region of interest" description="Disordered" evidence="1">
    <location>
        <begin position="1"/>
        <end position="81"/>
    </location>
</feature>
<organism evidence="2 3">
    <name type="scientific">Penicillium camemberti (strain FM 013)</name>
    <dbReference type="NCBI Taxonomy" id="1429867"/>
    <lineage>
        <taxon>Eukaryota</taxon>
        <taxon>Fungi</taxon>
        <taxon>Dikarya</taxon>
        <taxon>Ascomycota</taxon>
        <taxon>Pezizomycotina</taxon>
        <taxon>Eurotiomycetes</taxon>
        <taxon>Eurotiomycetidae</taxon>
        <taxon>Eurotiales</taxon>
        <taxon>Aspergillaceae</taxon>
        <taxon>Penicillium</taxon>
    </lineage>
</organism>
<sequence length="81" mass="8587">MDRSLPLNTPSGPSRRGLDTSRWNPQPFPQRSGNGSARKGLPSNINTTTGGDVEMEMAPLPPSPTYLQVPLPASSSPAKSQ</sequence>